<evidence type="ECO:0000313" key="2">
    <source>
        <dbReference type="Proteomes" id="UP000218505"/>
    </source>
</evidence>
<dbReference type="PANTHER" id="PTHR37816">
    <property type="entry name" value="YALI0E33011P"/>
    <property type="match status" value="1"/>
</dbReference>
<dbReference type="Proteomes" id="UP000218505">
    <property type="component" value="Chromosome"/>
</dbReference>
<dbReference type="InterPro" id="IPR027417">
    <property type="entry name" value="P-loop_NTPase"/>
</dbReference>
<organism evidence="1 2">
    <name type="scientific">Actinosynnema pretiosum</name>
    <dbReference type="NCBI Taxonomy" id="42197"/>
    <lineage>
        <taxon>Bacteria</taxon>
        <taxon>Bacillati</taxon>
        <taxon>Actinomycetota</taxon>
        <taxon>Actinomycetes</taxon>
        <taxon>Pseudonocardiales</taxon>
        <taxon>Pseudonocardiaceae</taxon>
        <taxon>Actinosynnema</taxon>
    </lineage>
</organism>
<dbReference type="Gene3D" id="3.40.50.300">
    <property type="entry name" value="P-loop containing nucleotide triphosphate hydrolases"/>
    <property type="match status" value="1"/>
</dbReference>
<evidence type="ECO:0000313" key="1">
    <source>
        <dbReference type="EMBL" id="ATE55771.1"/>
    </source>
</evidence>
<keyword evidence="2" id="KW-1185">Reference proteome</keyword>
<reference evidence="1" key="1">
    <citation type="submission" date="2017-09" db="EMBL/GenBank/DDBJ databases">
        <title>Complete Genome Sequence of ansamitocin-producing Bacterium Actinosynnema pretiosum X47.</title>
        <authorList>
            <person name="Cao G."/>
            <person name="Zong G."/>
            <person name="Zhong C."/>
            <person name="Fu J."/>
        </authorList>
    </citation>
    <scope>NUCLEOTIDE SEQUENCE [LARGE SCALE GENOMIC DNA]</scope>
    <source>
        <strain evidence="1">X47</strain>
    </source>
</reference>
<dbReference type="KEGG" id="apre:CNX65_22860"/>
<dbReference type="InterPro" id="IPR052922">
    <property type="entry name" value="Cytidylate_Kinase-2"/>
</dbReference>
<proteinExistence type="predicted"/>
<dbReference type="AlphaFoldDB" id="A0A290Z9Q4"/>
<name>A0A290Z9Q4_9PSEU</name>
<dbReference type="EMBL" id="CP023445">
    <property type="protein sequence ID" value="ATE55771.1"/>
    <property type="molecule type" value="Genomic_DNA"/>
</dbReference>
<dbReference type="CDD" id="cd02019">
    <property type="entry name" value="NK"/>
    <property type="match status" value="1"/>
</dbReference>
<protein>
    <submittedName>
        <fullName evidence="1">Toxin</fullName>
    </submittedName>
</protein>
<dbReference type="SUPFAM" id="SSF52540">
    <property type="entry name" value="P-loop containing nucleoside triphosphate hydrolases"/>
    <property type="match status" value="1"/>
</dbReference>
<sequence>MSGPPRRVWVLGGSASGKTTFSRAFAATTGSRHVELDRLYWRENWTPRQDAELRAELDVLLRQPAWVVDGQYAVAVDAFAATADCVVWLDPPLRVSWPRLLRRTLTRLVSGQDLGAGNRESFTSVFGPRSILVFALRLRRRIRADNERLFDALRGGGAVLVRSRTADPVALARSLADGVAPVDR</sequence>
<accession>A0A290Z9Q4</accession>
<dbReference type="PANTHER" id="PTHR37816:SF1">
    <property type="entry name" value="TOXIN"/>
    <property type="match status" value="1"/>
</dbReference>
<gene>
    <name evidence="1" type="ORF">CNX65_22860</name>
</gene>
<dbReference type="RefSeq" id="WP_096495602.1">
    <property type="nucleotide sequence ID" value="NZ_CP023445.1"/>
</dbReference>